<dbReference type="Gene3D" id="1.10.357.10">
    <property type="entry name" value="Tetracycline Repressor, domain 2"/>
    <property type="match status" value="1"/>
</dbReference>
<evidence type="ECO:0000256" key="4">
    <source>
        <dbReference type="PROSITE-ProRule" id="PRU00335"/>
    </source>
</evidence>
<accession>A0A1I5DZS5</accession>
<evidence type="ECO:0000256" key="2">
    <source>
        <dbReference type="ARBA" id="ARBA00023125"/>
    </source>
</evidence>
<evidence type="ECO:0000259" key="5">
    <source>
        <dbReference type="PROSITE" id="PS50977"/>
    </source>
</evidence>
<protein>
    <submittedName>
        <fullName evidence="6">Transcriptional regulator, TetR family</fullName>
    </submittedName>
</protein>
<keyword evidence="2 4" id="KW-0238">DNA-binding</keyword>
<dbReference type="InterPro" id="IPR049445">
    <property type="entry name" value="TetR_SbtR-like_C"/>
</dbReference>
<dbReference type="GO" id="GO:0003700">
    <property type="term" value="F:DNA-binding transcription factor activity"/>
    <property type="evidence" value="ECO:0007669"/>
    <property type="project" value="TreeGrafter"/>
</dbReference>
<feature type="DNA-binding region" description="H-T-H motif" evidence="4">
    <location>
        <begin position="28"/>
        <end position="47"/>
    </location>
</feature>
<dbReference type="InterPro" id="IPR009057">
    <property type="entry name" value="Homeodomain-like_sf"/>
</dbReference>
<keyword evidence="7" id="KW-1185">Reference proteome</keyword>
<dbReference type="PANTHER" id="PTHR30055">
    <property type="entry name" value="HTH-TYPE TRANSCRIPTIONAL REGULATOR RUTR"/>
    <property type="match status" value="1"/>
</dbReference>
<dbReference type="GO" id="GO:0000976">
    <property type="term" value="F:transcription cis-regulatory region binding"/>
    <property type="evidence" value="ECO:0007669"/>
    <property type="project" value="TreeGrafter"/>
</dbReference>
<dbReference type="AlphaFoldDB" id="A0A1I5DZS5"/>
<dbReference type="InterPro" id="IPR050109">
    <property type="entry name" value="HTH-type_TetR-like_transc_reg"/>
</dbReference>
<dbReference type="EMBL" id="FOUY01000028">
    <property type="protein sequence ID" value="SFO04712.1"/>
    <property type="molecule type" value="Genomic_DNA"/>
</dbReference>
<dbReference type="STRING" id="260086.SAMN05216207_102835"/>
<reference evidence="6 7" key="1">
    <citation type="submission" date="2016-10" db="EMBL/GenBank/DDBJ databases">
        <authorList>
            <person name="de Groot N.N."/>
        </authorList>
    </citation>
    <scope>NUCLEOTIDE SEQUENCE [LARGE SCALE GENOMIC DNA]</scope>
    <source>
        <strain evidence="6 7">CGMCC 4.1877</strain>
    </source>
</reference>
<dbReference type="SUPFAM" id="SSF46689">
    <property type="entry name" value="Homeodomain-like"/>
    <property type="match status" value="1"/>
</dbReference>
<keyword evidence="3" id="KW-0804">Transcription</keyword>
<dbReference type="Proteomes" id="UP000199614">
    <property type="component" value="Unassembled WGS sequence"/>
</dbReference>
<dbReference type="PRINTS" id="PR00455">
    <property type="entry name" value="HTHTETR"/>
</dbReference>
<sequence length="209" mass="23217">MRADARLNRDRIVTVARRLVAERGPDVTTEEIARRADVGVATVYRHFPDRPALIREVALGGLRQVVTIARAAEDEEPDAWNALSRFVLRSATELRVATWLSLWFAGTWADLRADPETRRLRRILMTVLDRIVRRAQAEGHVRADIGSADVAVMLAALLRPVPGLPIDRPHDGGDRTLHLMLDGLRAAPHNSRLPDGGSTVAELLDPVER</sequence>
<evidence type="ECO:0000313" key="7">
    <source>
        <dbReference type="Proteomes" id="UP000199614"/>
    </source>
</evidence>
<name>A0A1I5DZS5_PSUAM</name>
<dbReference type="Pfam" id="PF21597">
    <property type="entry name" value="TetR_C_43"/>
    <property type="match status" value="1"/>
</dbReference>
<gene>
    <name evidence="6" type="ORF">SAMN05216207_102835</name>
</gene>
<dbReference type="InterPro" id="IPR036271">
    <property type="entry name" value="Tet_transcr_reg_TetR-rel_C_sf"/>
</dbReference>
<keyword evidence="1" id="KW-0805">Transcription regulation</keyword>
<evidence type="ECO:0000256" key="1">
    <source>
        <dbReference type="ARBA" id="ARBA00023015"/>
    </source>
</evidence>
<dbReference type="SUPFAM" id="SSF48498">
    <property type="entry name" value="Tetracyclin repressor-like, C-terminal domain"/>
    <property type="match status" value="1"/>
</dbReference>
<dbReference type="InterPro" id="IPR001647">
    <property type="entry name" value="HTH_TetR"/>
</dbReference>
<dbReference type="PROSITE" id="PS50977">
    <property type="entry name" value="HTH_TETR_2"/>
    <property type="match status" value="1"/>
</dbReference>
<feature type="domain" description="HTH tetR-type" evidence="5">
    <location>
        <begin position="6"/>
        <end position="65"/>
    </location>
</feature>
<dbReference type="Pfam" id="PF00440">
    <property type="entry name" value="TetR_N"/>
    <property type="match status" value="1"/>
</dbReference>
<dbReference type="PANTHER" id="PTHR30055:SF234">
    <property type="entry name" value="HTH-TYPE TRANSCRIPTIONAL REGULATOR BETI"/>
    <property type="match status" value="1"/>
</dbReference>
<evidence type="ECO:0000256" key="3">
    <source>
        <dbReference type="ARBA" id="ARBA00023163"/>
    </source>
</evidence>
<evidence type="ECO:0000313" key="6">
    <source>
        <dbReference type="EMBL" id="SFO04712.1"/>
    </source>
</evidence>
<organism evidence="6 7">
    <name type="scientific">Pseudonocardia ammonioxydans</name>
    <dbReference type="NCBI Taxonomy" id="260086"/>
    <lineage>
        <taxon>Bacteria</taxon>
        <taxon>Bacillati</taxon>
        <taxon>Actinomycetota</taxon>
        <taxon>Actinomycetes</taxon>
        <taxon>Pseudonocardiales</taxon>
        <taxon>Pseudonocardiaceae</taxon>
        <taxon>Pseudonocardia</taxon>
    </lineage>
</organism>
<proteinExistence type="predicted"/>